<dbReference type="PROSITE" id="PS51285">
    <property type="entry name" value="AGC_KINASE_CTER"/>
    <property type="match status" value="1"/>
</dbReference>
<dbReference type="SMART" id="SM00220">
    <property type="entry name" value="S_TKc"/>
    <property type="match status" value="1"/>
</dbReference>
<dbReference type="Gene3D" id="1.10.510.10">
    <property type="entry name" value="Transferase(Phosphotransferase) domain 1"/>
    <property type="match status" value="1"/>
</dbReference>
<evidence type="ECO:0000256" key="1">
    <source>
        <dbReference type="ARBA" id="ARBA00006352"/>
    </source>
</evidence>
<evidence type="ECO:0000259" key="14">
    <source>
        <dbReference type="PROSITE" id="PS50011"/>
    </source>
</evidence>
<dbReference type="PROSITE" id="PS00107">
    <property type="entry name" value="PROTEIN_KINASE_ATP"/>
    <property type="match status" value="1"/>
</dbReference>
<keyword evidence="3" id="KW-0723">Serine/threonine-protein kinase</keyword>
<evidence type="ECO:0000256" key="2">
    <source>
        <dbReference type="ARBA" id="ARBA00012428"/>
    </source>
</evidence>
<name>A0AAD2JJP3_9STRA</name>
<evidence type="ECO:0000256" key="10">
    <source>
        <dbReference type="ARBA" id="ARBA00047298"/>
    </source>
</evidence>
<evidence type="ECO:0000256" key="4">
    <source>
        <dbReference type="ARBA" id="ARBA00022535"/>
    </source>
</evidence>
<evidence type="ECO:0000259" key="16">
    <source>
        <dbReference type="PROSITE" id="PS51285"/>
    </source>
</evidence>
<keyword evidence="18" id="KW-1185">Reference proteome</keyword>
<dbReference type="Pfam" id="PF00027">
    <property type="entry name" value="cNMP_binding"/>
    <property type="match status" value="3"/>
</dbReference>
<feature type="binding site" evidence="12">
    <location>
        <position position="554"/>
    </location>
    <ligand>
        <name>ATP</name>
        <dbReference type="ChEBI" id="CHEBI:30616"/>
    </ligand>
</feature>
<dbReference type="GO" id="GO:0004692">
    <property type="term" value="F:cGMP-dependent protein kinase activity"/>
    <property type="evidence" value="ECO:0007669"/>
    <property type="project" value="UniProtKB-EC"/>
</dbReference>
<dbReference type="SUPFAM" id="SSF51206">
    <property type="entry name" value="cAMP-binding domain-like"/>
    <property type="match status" value="3"/>
</dbReference>
<proteinExistence type="inferred from homology"/>
<dbReference type="Proteomes" id="UP001295423">
    <property type="component" value="Unassembled WGS sequence"/>
</dbReference>
<accession>A0AAD2JJP3</accession>
<sequence>MSCGILFDLCCGKGEERNKLGGFLSTVTYRTGSSVSEVDDGETDNHIATDWVHNHSKHSSSLSHKESNASQNEKSSCSLAVREKGQVALELKRGKEIYSQPLSILGQEDGSNNNNALLSLQDYQHPVYPKSFEEEEFLRRTLERFVLFEELSSEEITKLVESTERYKVTAGTNIVKQNQNGQYLQIIQQGKVDLYCEIQSKTCGTLQAGDIFGEVALLYGEIADVSYNASSPTATLWRIDHAVFRHILAYSAHQRDSNILACLQKIPMFQSMGECQLTKFADSMTRVTFHRGERIVTKGDEGTVFYLVEDGSVKVHDIGIGDSKAVDQFLQVGDCFGERSLLTGEPRAAHVTAESDTVTLLAMDRDDFQRYMGELKEVLDFDAKLRSLKSLPILADSDLTPVEFERLAQGTIEVCYRKETKLVVAGNEHNEKNLWIIRSGRVLVYGGSSGKVYNLQSGDTFGERNILRHSDDILQHDAIAEENLTTWMLSREILESVLVDLRRLGKDARFVKKKPKLSIKVNDLKKHRILGEGAFGKVWLTENTMSKTTPYALKIVNKRRVLRSKQSGSVMRERELLGLLNHPFILDMVASFQDSHNLYMLLPLIQGGELFSRVASASLEHGGGLSSKESAFYTGCVVEALGHFHHRYIAYRDLKLENVMIDADGYCKIVDLGFAKVVVGKTYTFCGTPEYLAPEIIMSKGHNHAVDYWSLGVLIFIMQTGQSPFYRANISQMAMFKKIVMVEYEMHPAIDPLAADLIRKLLVRKVPERLGNLKHGYHDVNEHAWFSDNGYHYKKLLKKEVEAPWKPTIQNPFDASNFEEYDSTKSDERGFPLSVNEQKLFEGF</sequence>
<keyword evidence="6 12" id="KW-0547">Nucleotide-binding</keyword>
<dbReference type="PRINTS" id="PR00103">
    <property type="entry name" value="CAMPKINASE"/>
</dbReference>
<evidence type="ECO:0000256" key="9">
    <source>
        <dbReference type="ARBA" id="ARBA00022992"/>
    </source>
</evidence>
<evidence type="ECO:0000256" key="11">
    <source>
        <dbReference type="ARBA" id="ARBA00047462"/>
    </source>
</evidence>
<evidence type="ECO:0000256" key="3">
    <source>
        <dbReference type="ARBA" id="ARBA00022527"/>
    </source>
</evidence>
<dbReference type="SUPFAM" id="SSF56112">
    <property type="entry name" value="Protein kinase-like (PK-like)"/>
    <property type="match status" value="1"/>
</dbReference>
<keyword evidence="7" id="KW-0418">Kinase</keyword>
<dbReference type="InterPro" id="IPR011009">
    <property type="entry name" value="Kinase-like_dom_sf"/>
</dbReference>
<dbReference type="InterPro" id="IPR018488">
    <property type="entry name" value="cNMP-bd_CS"/>
</dbReference>
<dbReference type="InterPro" id="IPR008271">
    <property type="entry name" value="Ser/Thr_kinase_AS"/>
</dbReference>
<evidence type="ECO:0000256" key="6">
    <source>
        <dbReference type="ARBA" id="ARBA00022741"/>
    </source>
</evidence>
<comment type="similarity">
    <text evidence="1">Belongs to the protein kinase superfamily. AGC Ser/Thr protein kinase family. cGMP subfamily.</text>
</comment>
<evidence type="ECO:0000256" key="5">
    <source>
        <dbReference type="ARBA" id="ARBA00022679"/>
    </source>
</evidence>
<feature type="domain" description="Cyclic nucleotide-binding" evidence="15">
    <location>
        <begin position="268"/>
        <end position="373"/>
    </location>
</feature>
<feature type="domain" description="Cyclic nucleotide-binding" evidence="15">
    <location>
        <begin position="395"/>
        <end position="498"/>
    </location>
</feature>
<dbReference type="Pfam" id="PF00069">
    <property type="entry name" value="Pkinase"/>
    <property type="match status" value="1"/>
</dbReference>
<keyword evidence="5" id="KW-0808">Transferase</keyword>
<comment type="caution">
    <text evidence="17">The sequence shown here is derived from an EMBL/GenBank/DDBJ whole genome shotgun (WGS) entry which is preliminary data.</text>
</comment>
<dbReference type="InterPro" id="IPR014710">
    <property type="entry name" value="RmlC-like_jellyroll"/>
</dbReference>
<feature type="region of interest" description="Disordered" evidence="13">
    <location>
        <begin position="54"/>
        <end position="78"/>
    </location>
</feature>
<evidence type="ECO:0000256" key="13">
    <source>
        <dbReference type="SAM" id="MobiDB-lite"/>
    </source>
</evidence>
<dbReference type="PROSITE" id="PS00888">
    <property type="entry name" value="CNMP_BINDING_1"/>
    <property type="match status" value="1"/>
</dbReference>
<dbReference type="InterPro" id="IPR017441">
    <property type="entry name" value="Protein_kinase_ATP_BS"/>
</dbReference>
<dbReference type="InterPro" id="IPR018490">
    <property type="entry name" value="cNMP-bd_dom_sf"/>
</dbReference>
<evidence type="ECO:0000256" key="12">
    <source>
        <dbReference type="PROSITE-ProRule" id="PRU10141"/>
    </source>
</evidence>
<dbReference type="PROSITE" id="PS50042">
    <property type="entry name" value="CNMP_BINDING_3"/>
    <property type="match status" value="3"/>
</dbReference>
<feature type="domain" description="Protein kinase" evidence="14">
    <location>
        <begin position="524"/>
        <end position="786"/>
    </location>
</feature>
<dbReference type="EMBL" id="CAKOGP040001925">
    <property type="protein sequence ID" value="CAJ1956885.1"/>
    <property type="molecule type" value="Genomic_DNA"/>
</dbReference>
<dbReference type="PROSITE" id="PS50011">
    <property type="entry name" value="PROTEIN_KINASE_DOM"/>
    <property type="match status" value="1"/>
</dbReference>
<dbReference type="GO" id="GO:0005524">
    <property type="term" value="F:ATP binding"/>
    <property type="evidence" value="ECO:0007669"/>
    <property type="project" value="UniProtKB-UniRule"/>
</dbReference>
<evidence type="ECO:0000313" key="17">
    <source>
        <dbReference type="EMBL" id="CAJ1956885.1"/>
    </source>
</evidence>
<comment type="catalytic activity">
    <reaction evidence="10">
        <text>L-threonyl-[protein] + ATP = O-phospho-L-threonyl-[protein] + ADP + H(+)</text>
        <dbReference type="Rhea" id="RHEA:46608"/>
        <dbReference type="Rhea" id="RHEA-COMP:11060"/>
        <dbReference type="Rhea" id="RHEA-COMP:11605"/>
        <dbReference type="ChEBI" id="CHEBI:15378"/>
        <dbReference type="ChEBI" id="CHEBI:30013"/>
        <dbReference type="ChEBI" id="CHEBI:30616"/>
        <dbReference type="ChEBI" id="CHEBI:61977"/>
        <dbReference type="ChEBI" id="CHEBI:456216"/>
        <dbReference type="EC" id="2.7.11.12"/>
    </reaction>
</comment>
<protein>
    <recommendedName>
        <fullName evidence="2">cGMP-dependent protein kinase</fullName>
        <ecNumber evidence="2">2.7.11.12</ecNumber>
    </recommendedName>
</protein>
<feature type="domain" description="AGC-kinase C-terminal" evidence="16">
    <location>
        <begin position="789"/>
        <end position="844"/>
    </location>
</feature>
<dbReference type="AlphaFoldDB" id="A0AAD2JJP3"/>
<gene>
    <name evidence="17" type="ORF">CYCCA115_LOCUS16444</name>
</gene>
<dbReference type="InterPro" id="IPR000595">
    <property type="entry name" value="cNMP-bd_dom"/>
</dbReference>
<evidence type="ECO:0000256" key="7">
    <source>
        <dbReference type="ARBA" id="ARBA00022777"/>
    </source>
</evidence>
<dbReference type="PANTHER" id="PTHR24353">
    <property type="entry name" value="CYCLIC NUCLEOTIDE-DEPENDENT PROTEIN KINASE"/>
    <property type="match status" value="1"/>
</dbReference>
<dbReference type="Gene3D" id="2.60.120.10">
    <property type="entry name" value="Jelly Rolls"/>
    <property type="match status" value="3"/>
</dbReference>
<dbReference type="PANTHER" id="PTHR24353:SF143">
    <property type="entry name" value="PROTEIN KINASE DOMAIN-CONTAINING PROTEIN"/>
    <property type="match status" value="1"/>
</dbReference>
<dbReference type="SMART" id="SM00100">
    <property type="entry name" value="cNMP"/>
    <property type="match status" value="2"/>
</dbReference>
<dbReference type="GO" id="GO:0005952">
    <property type="term" value="C:cAMP-dependent protein kinase complex"/>
    <property type="evidence" value="ECO:0007669"/>
    <property type="project" value="TreeGrafter"/>
</dbReference>
<keyword evidence="9" id="KW-0142">cGMP-binding</keyword>
<dbReference type="PROSITE" id="PS00108">
    <property type="entry name" value="PROTEIN_KINASE_ST"/>
    <property type="match status" value="1"/>
</dbReference>
<dbReference type="InterPro" id="IPR000961">
    <property type="entry name" value="AGC-kinase_C"/>
</dbReference>
<feature type="domain" description="Cyclic nucleotide-binding" evidence="15">
    <location>
        <begin position="147"/>
        <end position="265"/>
    </location>
</feature>
<organism evidence="17 18">
    <name type="scientific">Cylindrotheca closterium</name>
    <dbReference type="NCBI Taxonomy" id="2856"/>
    <lineage>
        <taxon>Eukaryota</taxon>
        <taxon>Sar</taxon>
        <taxon>Stramenopiles</taxon>
        <taxon>Ochrophyta</taxon>
        <taxon>Bacillariophyta</taxon>
        <taxon>Bacillariophyceae</taxon>
        <taxon>Bacillariophycidae</taxon>
        <taxon>Bacillariales</taxon>
        <taxon>Bacillariaceae</taxon>
        <taxon>Cylindrotheca</taxon>
    </lineage>
</organism>
<dbReference type="SMART" id="SM00133">
    <property type="entry name" value="S_TK_X"/>
    <property type="match status" value="1"/>
</dbReference>
<keyword evidence="8 12" id="KW-0067">ATP-binding</keyword>
<dbReference type="Gene3D" id="3.30.200.20">
    <property type="entry name" value="Phosphorylase Kinase, domain 1"/>
    <property type="match status" value="1"/>
</dbReference>
<reference evidence="17" key="1">
    <citation type="submission" date="2023-08" db="EMBL/GenBank/DDBJ databases">
        <authorList>
            <person name="Audoor S."/>
            <person name="Bilcke G."/>
        </authorList>
    </citation>
    <scope>NUCLEOTIDE SEQUENCE</scope>
</reference>
<evidence type="ECO:0000256" key="8">
    <source>
        <dbReference type="ARBA" id="ARBA00022840"/>
    </source>
</evidence>
<comment type="catalytic activity">
    <reaction evidence="11">
        <text>L-seryl-[protein] + ATP = O-phospho-L-seryl-[protein] + ADP + H(+)</text>
        <dbReference type="Rhea" id="RHEA:17989"/>
        <dbReference type="Rhea" id="RHEA-COMP:9863"/>
        <dbReference type="Rhea" id="RHEA-COMP:11604"/>
        <dbReference type="ChEBI" id="CHEBI:15378"/>
        <dbReference type="ChEBI" id="CHEBI:29999"/>
        <dbReference type="ChEBI" id="CHEBI:30616"/>
        <dbReference type="ChEBI" id="CHEBI:83421"/>
        <dbReference type="ChEBI" id="CHEBI:456216"/>
        <dbReference type="EC" id="2.7.11.12"/>
    </reaction>
</comment>
<dbReference type="GO" id="GO:0030553">
    <property type="term" value="F:cGMP binding"/>
    <property type="evidence" value="ECO:0007669"/>
    <property type="project" value="UniProtKB-KW"/>
</dbReference>
<evidence type="ECO:0000313" key="18">
    <source>
        <dbReference type="Proteomes" id="UP001295423"/>
    </source>
</evidence>
<dbReference type="PROSITE" id="PS00889">
    <property type="entry name" value="CNMP_BINDING_2"/>
    <property type="match status" value="1"/>
</dbReference>
<evidence type="ECO:0000259" key="15">
    <source>
        <dbReference type="PROSITE" id="PS50042"/>
    </source>
</evidence>
<dbReference type="EC" id="2.7.11.12" evidence="2"/>
<keyword evidence="4" id="KW-0140">cGMP</keyword>
<dbReference type="GO" id="GO:0004691">
    <property type="term" value="F:cAMP-dependent protein kinase activity"/>
    <property type="evidence" value="ECO:0007669"/>
    <property type="project" value="TreeGrafter"/>
</dbReference>
<dbReference type="InterPro" id="IPR000719">
    <property type="entry name" value="Prot_kinase_dom"/>
</dbReference>
<dbReference type="CDD" id="cd00038">
    <property type="entry name" value="CAP_ED"/>
    <property type="match status" value="3"/>
</dbReference>